<feature type="transmembrane region" description="Helical" evidence="1">
    <location>
        <begin position="21"/>
        <end position="38"/>
    </location>
</feature>
<organism evidence="3 5">
    <name type="scientific">Enterococcus avium ATCC 14025</name>
    <dbReference type="NCBI Taxonomy" id="1140002"/>
    <lineage>
        <taxon>Bacteria</taxon>
        <taxon>Bacillati</taxon>
        <taxon>Bacillota</taxon>
        <taxon>Bacilli</taxon>
        <taxon>Lactobacillales</taxon>
        <taxon>Enterococcaceae</taxon>
        <taxon>Enterococcus</taxon>
    </lineage>
</organism>
<gene>
    <name evidence="3" type="ORF">I570_04395</name>
    <name evidence="2" type="ORF">OMU_03913</name>
</gene>
<keyword evidence="1" id="KW-0812">Transmembrane</keyword>
<feature type="transmembrane region" description="Helical" evidence="1">
    <location>
        <begin position="53"/>
        <end position="74"/>
    </location>
</feature>
<evidence type="ECO:0000313" key="4">
    <source>
        <dbReference type="Proteomes" id="UP000014104"/>
    </source>
</evidence>
<sequence length="173" mass="20416">MKLEKARKVLKKGDLVDKVDYFRYVLIIFICLFLVFIYKNGYMLSIRGAISDTISFSSIILGILGLLIGLLMSLKEDSIFFRRAKKFDLDSNIYNTLLERLRNAFLYNIVLVLLSIFYCFVIPNMPSFVKSMGLFFWFFLFTIVSWDVFYLVWIIVKICTFKDNDNNGRRRVN</sequence>
<reference evidence="3 5" key="2">
    <citation type="submission" date="2013-03" db="EMBL/GenBank/DDBJ databases">
        <title>The Genome Sequence of Enterococcus avium ATCC_14025 (PacBio/Illumina hybrid assembly).</title>
        <authorList>
            <consortium name="The Broad Institute Genomics Platform"/>
            <consortium name="The Broad Institute Genome Sequencing Center for Infectious Disease"/>
            <person name="Earl A."/>
            <person name="Russ C."/>
            <person name="Gilmore M."/>
            <person name="Surin D."/>
            <person name="Walker B."/>
            <person name="Young S."/>
            <person name="Zeng Q."/>
            <person name="Gargeya S."/>
            <person name="Fitzgerald M."/>
            <person name="Haas B."/>
            <person name="Abouelleil A."/>
            <person name="Allen A.W."/>
            <person name="Alvarado L."/>
            <person name="Arachchi H.M."/>
            <person name="Berlin A.M."/>
            <person name="Chapman S.B."/>
            <person name="Gainer-Dewar J."/>
            <person name="Goldberg J."/>
            <person name="Griggs A."/>
            <person name="Gujja S."/>
            <person name="Hansen M."/>
            <person name="Howarth C."/>
            <person name="Imamovic A."/>
            <person name="Ireland A."/>
            <person name="Larimer J."/>
            <person name="McCowan C."/>
            <person name="Murphy C."/>
            <person name="Pearson M."/>
            <person name="Poon T.W."/>
            <person name="Priest M."/>
            <person name="Roberts A."/>
            <person name="Saif S."/>
            <person name="Shea T."/>
            <person name="Sisk P."/>
            <person name="Sykes S."/>
            <person name="Wortman J."/>
            <person name="Nusbaum C."/>
            <person name="Birren B."/>
        </authorList>
    </citation>
    <scope>NUCLEOTIDE SEQUENCE [LARGE SCALE GENOMIC DNA]</scope>
    <source>
        <strain evidence="3 5">ATCC 14025</strain>
    </source>
</reference>
<keyword evidence="4" id="KW-1185">Reference proteome</keyword>
<protein>
    <submittedName>
        <fullName evidence="3">Uncharacterized protein</fullName>
    </submittedName>
</protein>
<comment type="caution">
    <text evidence="3">The sequence shown here is derived from an EMBL/GenBank/DDBJ whole genome shotgun (WGS) entry which is preliminary data.</text>
</comment>
<keyword evidence="1" id="KW-0472">Membrane</keyword>
<dbReference type="Proteomes" id="UP000014107">
    <property type="component" value="Unassembled WGS sequence"/>
</dbReference>
<evidence type="ECO:0000313" key="5">
    <source>
        <dbReference type="Proteomes" id="UP000014107"/>
    </source>
</evidence>
<feature type="transmembrane region" description="Helical" evidence="1">
    <location>
        <begin position="104"/>
        <end position="123"/>
    </location>
</feature>
<feature type="transmembrane region" description="Helical" evidence="1">
    <location>
        <begin position="135"/>
        <end position="156"/>
    </location>
</feature>
<dbReference type="EMBL" id="ASWL01000009">
    <property type="protein sequence ID" value="EOU15740.1"/>
    <property type="molecule type" value="Genomic_DNA"/>
</dbReference>
<evidence type="ECO:0000313" key="3">
    <source>
        <dbReference type="EMBL" id="EOU15740.1"/>
    </source>
</evidence>
<reference evidence="2 4" key="1">
    <citation type="submission" date="2013-03" db="EMBL/GenBank/DDBJ databases">
        <title>The Genome Sequence of Enterococcus avium ATCC_14025 (Illumina only assembly).</title>
        <authorList>
            <consortium name="The Broad Institute Genomics Platform"/>
            <consortium name="The Broad Institute Genome Sequencing Center for Infectious Disease"/>
            <person name="Earl A."/>
            <person name="Russ C."/>
            <person name="Gilmore M."/>
            <person name="Surin D."/>
            <person name="Walker B."/>
            <person name="Young S."/>
            <person name="Zeng Q."/>
            <person name="Gargeya S."/>
            <person name="Fitzgerald M."/>
            <person name="Haas B."/>
            <person name="Abouelleil A."/>
            <person name="Allen A.W."/>
            <person name="Alvarado L."/>
            <person name="Arachchi H.M."/>
            <person name="Berlin A.M."/>
            <person name="Chapman S.B."/>
            <person name="Gainer-Dewar J."/>
            <person name="Goldberg J."/>
            <person name="Griggs A."/>
            <person name="Gujja S."/>
            <person name="Hansen M."/>
            <person name="Howarth C."/>
            <person name="Imamovic A."/>
            <person name="Ireland A."/>
            <person name="Larimer J."/>
            <person name="McCowan C."/>
            <person name="Murphy C."/>
            <person name="Pearson M."/>
            <person name="Poon T.W."/>
            <person name="Priest M."/>
            <person name="Roberts A."/>
            <person name="Saif S."/>
            <person name="Shea T."/>
            <person name="Sisk P."/>
            <person name="Sykes S."/>
            <person name="Wortman J."/>
            <person name="Nusbaum C."/>
            <person name="Birren B."/>
        </authorList>
    </citation>
    <scope>NUCLEOTIDE SEQUENCE [LARGE SCALE GENOMIC DNA]</scope>
    <source>
        <strain evidence="2 4">ATCC 14025</strain>
    </source>
</reference>
<dbReference type="EMBL" id="AHYV01000042">
    <property type="protein sequence ID" value="EOT40029.1"/>
    <property type="molecule type" value="Genomic_DNA"/>
</dbReference>
<dbReference type="AlphaFoldDB" id="A0AAV3IY04"/>
<dbReference type="RefSeq" id="WP_016181680.1">
    <property type="nucleotide sequence ID" value="NZ_KE136367.1"/>
</dbReference>
<keyword evidence="1" id="KW-1133">Transmembrane helix</keyword>
<name>A0AAV3IY04_ENTAV</name>
<accession>A0AAV3IY04</accession>
<evidence type="ECO:0000256" key="1">
    <source>
        <dbReference type="SAM" id="Phobius"/>
    </source>
</evidence>
<evidence type="ECO:0000313" key="2">
    <source>
        <dbReference type="EMBL" id="EOT40029.1"/>
    </source>
</evidence>
<proteinExistence type="predicted"/>
<dbReference type="Proteomes" id="UP000014104">
    <property type="component" value="Unassembled WGS sequence"/>
</dbReference>